<dbReference type="GO" id="GO:0022857">
    <property type="term" value="F:transmembrane transporter activity"/>
    <property type="evidence" value="ECO:0007669"/>
    <property type="project" value="InterPro"/>
</dbReference>
<dbReference type="HOGENOM" id="CLU_038355_1_0_9"/>
<evidence type="ECO:0000259" key="1">
    <source>
        <dbReference type="Pfam" id="PF04069"/>
    </source>
</evidence>
<dbReference type="PROSITE" id="PS51257">
    <property type="entry name" value="PROKAR_LIPOPROTEIN"/>
    <property type="match status" value="1"/>
</dbReference>
<dbReference type="AlphaFoldDB" id="I9NTF3"/>
<evidence type="ECO:0000313" key="2">
    <source>
        <dbReference type="EMBL" id="AJQ26451.1"/>
    </source>
</evidence>
<organism evidence="2 3">
    <name type="scientific">Pelosinus fermentans JBW45</name>
    <dbReference type="NCBI Taxonomy" id="1192197"/>
    <lineage>
        <taxon>Bacteria</taxon>
        <taxon>Bacillati</taxon>
        <taxon>Bacillota</taxon>
        <taxon>Negativicutes</taxon>
        <taxon>Selenomonadales</taxon>
        <taxon>Sporomusaceae</taxon>
        <taxon>Pelosinus</taxon>
    </lineage>
</organism>
<dbReference type="Gene3D" id="3.40.190.120">
    <property type="entry name" value="Osmoprotection protein (prox), domain 2"/>
    <property type="match status" value="1"/>
</dbReference>
<dbReference type="KEGG" id="pft:JBW_01099"/>
<dbReference type="Gene3D" id="3.40.190.10">
    <property type="entry name" value="Periplasmic binding protein-like II"/>
    <property type="match status" value="1"/>
</dbReference>
<sequence precursor="true">MKKTAILLLSVLVVMVFTGCSLLSGKNSNTVVIAGKNFTEQDILVYMMKYVIEDQTKLKVETKAFLGGTSVVAQAIERGDIDIYPEYTGTALINLLGEPMISDPQAAYDKVKNIYKEKKQIIWLEPFGFNNTYTLTMRTDEAERLGIRTISDLAAKADRLMLGCTQEFLERADGQKGLEEKYGFKFAASSGMDPGLTYAAVRDKKVHVIDGFSTDGRIVAFNLKVLEDDKKFFPPYYAAPIIREDTLKKHPEIADALKLLAGKLNETEMAKLNAKVDLEKQDPKAVAKEWLQSKGLIK</sequence>
<name>I9NTF3_9FIRM</name>
<dbReference type="GO" id="GO:0043190">
    <property type="term" value="C:ATP-binding cassette (ABC) transporter complex"/>
    <property type="evidence" value="ECO:0007669"/>
    <property type="project" value="InterPro"/>
</dbReference>
<accession>I9NTF3</accession>
<dbReference type="Proteomes" id="UP000005361">
    <property type="component" value="Chromosome"/>
</dbReference>
<reference evidence="2 3" key="1">
    <citation type="journal article" date="2015" name="Genome Announc.">
        <title>Complete Genome Sequence of Pelosinus fermentans JBW45, a Member of a Remarkably Competitive Group of Negativicutes in the Firmicutes Phylum.</title>
        <authorList>
            <person name="De Leon K.B."/>
            <person name="Utturkar S.M."/>
            <person name="Camilleri L.B."/>
            <person name="Elias D.A."/>
            <person name="Arkin A.P."/>
            <person name="Fields M.W."/>
            <person name="Brown S.D."/>
            <person name="Wall J.D."/>
        </authorList>
    </citation>
    <scope>NUCLEOTIDE SEQUENCE [LARGE SCALE GENOMIC DNA]</scope>
    <source>
        <strain evidence="2 3">JBW45</strain>
    </source>
</reference>
<proteinExistence type="predicted"/>
<dbReference type="SUPFAM" id="SSF53850">
    <property type="entry name" value="Periplasmic binding protein-like II"/>
    <property type="match status" value="1"/>
</dbReference>
<protein>
    <submittedName>
        <fullName evidence="2">ABC-type glycine betaine transport, periplasmic subunit</fullName>
    </submittedName>
</protein>
<dbReference type="Pfam" id="PF04069">
    <property type="entry name" value="OpuAC"/>
    <property type="match status" value="1"/>
</dbReference>
<gene>
    <name evidence="2" type="ORF">JBW_01099</name>
</gene>
<dbReference type="CDD" id="cd13528">
    <property type="entry name" value="PBP2_osmoprotectants"/>
    <property type="match status" value="1"/>
</dbReference>
<dbReference type="RefSeq" id="WP_007955872.1">
    <property type="nucleotide sequence ID" value="NZ_CP010978.1"/>
</dbReference>
<reference evidence="3" key="2">
    <citation type="submission" date="2015-02" db="EMBL/GenBank/DDBJ databases">
        <title>Complete Genome Sequence of Pelosinus fermentans JBW45.</title>
        <authorList>
            <person name="De Leon K.B."/>
            <person name="Utturkar S.M."/>
            <person name="Camilleri L.B."/>
            <person name="Arkin A.P."/>
            <person name="Fields M.W."/>
            <person name="Brown S.D."/>
            <person name="Wall J.D."/>
        </authorList>
    </citation>
    <scope>NUCLEOTIDE SEQUENCE [LARGE SCALE GENOMIC DNA]</scope>
    <source>
        <strain evidence="3">JBW45</strain>
    </source>
</reference>
<feature type="domain" description="ABC-type glycine betaine transport system substrate-binding" evidence="1">
    <location>
        <begin position="30"/>
        <end position="292"/>
    </location>
</feature>
<dbReference type="EMBL" id="CP010978">
    <property type="protein sequence ID" value="AJQ26451.1"/>
    <property type="molecule type" value="Genomic_DNA"/>
</dbReference>
<dbReference type="InterPro" id="IPR007210">
    <property type="entry name" value="ABC_Gly_betaine_transp_sub-bd"/>
</dbReference>
<dbReference type="STRING" id="1192197.JBW_01099"/>
<evidence type="ECO:0000313" key="3">
    <source>
        <dbReference type="Proteomes" id="UP000005361"/>
    </source>
</evidence>
<dbReference type="OrthoDB" id="9801163at2"/>